<gene>
    <name evidence="1" type="ORF">ACOLOM_LOCUS7424</name>
</gene>
<keyword evidence="2" id="KW-1185">Reference proteome</keyword>
<accession>A0ACA9N0H5</accession>
<organism evidence="1 2">
    <name type="scientific">Acaulospora colombiana</name>
    <dbReference type="NCBI Taxonomy" id="27376"/>
    <lineage>
        <taxon>Eukaryota</taxon>
        <taxon>Fungi</taxon>
        <taxon>Fungi incertae sedis</taxon>
        <taxon>Mucoromycota</taxon>
        <taxon>Glomeromycotina</taxon>
        <taxon>Glomeromycetes</taxon>
        <taxon>Diversisporales</taxon>
        <taxon>Acaulosporaceae</taxon>
        <taxon>Acaulospora</taxon>
    </lineage>
</organism>
<dbReference type="EMBL" id="CAJVPT010017151">
    <property type="protein sequence ID" value="CAG8624085.1"/>
    <property type="molecule type" value="Genomic_DNA"/>
</dbReference>
<dbReference type="Proteomes" id="UP000789525">
    <property type="component" value="Unassembled WGS sequence"/>
</dbReference>
<evidence type="ECO:0000313" key="2">
    <source>
        <dbReference type="Proteomes" id="UP000789525"/>
    </source>
</evidence>
<protein>
    <submittedName>
        <fullName evidence="1">11139_t:CDS:1</fullName>
    </submittedName>
</protein>
<reference evidence="1" key="1">
    <citation type="submission" date="2021-06" db="EMBL/GenBank/DDBJ databases">
        <authorList>
            <person name="Kallberg Y."/>
            <person name="Tangrot J."/>
            <person name="Rosling A."/>
        </authorList>
    </citation>
    <scope>NUCLEOTIDE SEQUENCE</scope>
    <source>
        <strain evidence="1">CL356</strain>
    </source>
</reference>
<feature type="non-terminal residue" evidence="1">
    <location>
        <position position="1"/>
    </location>
</feature>
<sequence>ELNRSSKHNQQKQYEYMAALQQGLKSNYSNWRMWSNYMVVSVDVGELSEACRALGRVVEERAEKDGEAAVDTEVLSRLVNAVTRAPDAQGTAESESQPTNPNEGLGLYPRVDDLFTKVILPRVSSSPRIWTARAQLLAWRKNWLGALDAYTAAYRYGIAMNSKVEVELESWRAAVEEVEEYVDVLRNFGPKAAAEEVDGVRKKGGSWAFQARGIVRTFMGRTRQAFEDEPEWERLTTLLDELKVNRE</sequence>
<proteinExistence type="predicted"/>
<name>A0ACA9N0H5_9GLOM</name>
<comment type="caution">
    <text evidence="1">The sequence shown here is derived from an EMBL/GenBank/DDBJ whole genome shotgun (WGS) entry which is preliminary data.</text>
</comment>
<evidence type="ECO:0000313" key="1">
    <source>
        <dbReference type="EMBL" id="CAG8624085.1"/>
    </source>
</evidence>